<reference evidence="4 5" key="1">
    <citation type="journal article" date="2020" name="Extremophiles">
        <title>Genomic analysis of Caldalkalibacillus thermarum TA2.A1 reveals aerobic alkaliphilic metabolism and evolutionary hallmarks linking alkaliphilic bacteria and plant life.</title>
        <authorList>
            <person name="de Jong S.I."/>
            <person name="van den Broek M.A."/>
            <person name="Merkel A.Y."/>
            <person name="de la Torre Cortes P."/>
            <person name="Kalamorz F."/>
            <person name="Cook G.M."/>
            <person name="van Loosdrecht M.C.M."/>
            <person name="McMillan D.G.G."/>
        </authorList>
    </citation>
    <scope>NUCLEOTIDE SEQUENCE [LARGE SCALE GENOMIC DNA]</scope>
    <source>
        <strain evidence="4 5">TA2.A1</strain>
    </source>
</reference>
<evidence type="ECO:0000259" key="3">
    <source>
        <dbReference type="PROSITE" id="PS50206"/>
    </source>
</evidence>
<dbReference type="KEGG" id="cthu:HUR95_09805"/>
<dbReference type="AlphaFoldDB" id="A0A8X8I296"/>
<organism evidence="4 5">
    <name type="scientific">Caldalkalibacillus thermarum (strain TA2.A1)</name>
    <dbReference type="NCBI Taxonomy" id="986075"/>
    <lineage>
        <taxon>Bacteria</taxon>
        <taxon>Bacillati</taxon>
        <taxon>Bacillota</taxon>
        <taxon>Bacilli</taxon>
        <taxon>Bacillales</taxon>
        <taxon>Bacillaceae</taxon>
        <taxon>Caldalkalibacillus</taxon>
    </lineage>
</organism>
<accession>A0A8X8I296</accession>
<feature type="domain" description="Rhodanese" evidence="3">
    <location>
        <begin position="166"/>
        <end position="277"/>
    </location>
</feature>
<evidence type="ECO:0000256" key="2">
    <source>
        <dbReference type="ARBA" id="ARBA00022737"/>
    </source>
</evidence>
<dbReference type="InterPro" id="IPR001307">
    <property type="entry name" value="Thiosulphate_STrfase_CS"/>
</dbReference>
<dbReference type="PANTHER" id="PTHR11364:SF27">
    <property type="entry name" value="SULFURTRANSFERASE"/>
    <property type="match status" value="1"/>
</dbReference>
<dbReference type="FunFam" id="3.40.250.10:FF:000035">
    <property type="entry name" value="Thiosulfate sulfurtransferase"/>
    <property type="match status" value="1"/>
</dbReference>
<gene>
    <name evidence="4" type="ORF">HUR95_09805</name>
</gene>
<name>A0A8X8I296_CALTT</name>
<dbReference type="SUPFAM" id="SSF52821">
    <property type="entry name" value="Rhodanese/Cell cycle control phosphatase"/>
    <property type="match status" value="2"/>
</dbReference>
<keyword evidence="1" id="KW-0808">Transferase</keyword>
<evidence type="ECO:0000313" key="5">
    <source>
        <dbReference type="Proteomes" id="UP000825179"/>
    </source>
</evidence>
<dbReference type="PROSITE" id="PS50206">
    <property type="entry name" value="RHODANESE_3"/>
    <property type="match status" value="2"/>
</dbReference>
<dbReference type="EMBL" id="CP082237">
    <property type="protein sequence ID" value="QZT32682.1"/>
    <property type="molecule type" value="Genomic_DNA"/>
</dbReference>
<sequence length="285" mass="32119">MNSKTIVSFDWLKSRLDDPQVVIADCRFVLGQPEAGAEGYRKDHIPGAVYFDLEKDLSGPVQAHGGRHPLPDLDAFVEKLGRAGIDETKTVVAYDDQGGSMAARLWWMLKYLGHDRVYLLEKPYSAWKNEGYPVTAEVTHPAPLQFRPKPNPDMIASIDEVKQKLHDPQVMLIDARARERYTGEQEPIDRVGGHIPGAVNEFWQEGLDADGSWKSPEKQRQRFSRYLDQKDKELIVYCGSGVTACANVVALHEVGLQPKLYVGSWSDWISYEDNEIEKGDHGGRK</sequence>
<dbReference type="Pfam" id="PF00581">
    <property type="entry name" value="Rhodanese"/>
    <property type="match status" value="2"/>
</dbReference>
<dbReference type="InterPro" id="IPR045078">
    <property type="entry name" value="TST/MPST-like"/>
</dbReference>
<dbReference type="InterPro" id="IPR001763">
    <property type="entry name" value="Rhodanese-like_dom"/>
</dbReference>
<dbReference type="Gene3D" id="3.40.250.10">
    <property type="entry name" value="Rhodanese-like domain"/>
    <property type="match status" value="2"/>
</dbReference>
<proteinExistence type="predicted"/>
<keyword evidence="2" id="KW-0677">Repeat</keyword>
<dbReference type="SMART" id="SM00450">
    <property type="entry name" value="RHOD"/>
    <property type="match status" value="2"/>
</dbReference>
<protein>
    <submittedName>
        <fullName evidence="4">Sulfurtransferase</fullName>
    </submittedName>
</protein>
<dbReference type="CDD" id="cd01448">
    <property type="entry name" value="TST_Repeat_1"/>
    <property type="match status" value="1"/>
</dbReference>
<evidence type="ECO:0000313" key="4">
    <source>
        <dbReference type="EMBL" id="QZT32682.1"/>
    </source>
</evidence>
<evidence type="ECO:0000256" key="1">
    <source>
        <dbReference type="ARBA" id="ARBA00022679"/>
    </source>
</evidence>
<feature type="domain" description="Rhodanese" evidence="3">
    <location>
        <begin position="17"/>
        <end position="136"/>
    </location>
</feature>
<dbReference type="PROSITE" id="PS00380">
    <property type="entry name" value="RHODANESE_1"/>
    <property type="match status" value="1"/>
</dbReference>
<dbReference type="Proteomes" id="UP000825179">
    <property type="component" value="Chromosome"/>
</dbReference>
<dbReference type="CDD" id="cd01449">
    <property type="entry name" value="TST_Repeat_2"/>
    <property type="match status" value="1"/>
</dbReference>
<keyword evidence="5" id="KW-1185">Reference proteome</keyword>
<dbReference type="RefSeq" id="WP_222822530.1">
    <property type="nucleotide sequence ID" value="NZ_CP082237.1"/>
</dbReference>
<dbReference type="PANTHER" id="PTHR11364">
    <property type="entry name" value="THIOSULFATE SULFERTANSFERASE"/>
    <property type="match status" value="1"/>
</dbReference>
<dbReference type="InterPro" id="IPR036873">
    <property type="entry name" value="Rhodanese-like_dom_sf"/>
</dbReference>
<dbReference type="GO" id="GO:0004792">
    <property type="term" value="F:thiosulfate-cyanide sulfurtransferase activity"/>
    <property type="evidence" value="ECO:0007669"/>
    <property type="project" value="InterPro"/>
</dbReference>